<reference evidence="3" key="3">
    <citation type="submission" date="2020-12" db="UniProtKB">
        <authorList>
            <consortium name="EnsemblPlants"/>
        </authorList>
    </citation>
    <scope>IDENTIFICATION</scope>
</reference>
<evidence type="ECO:0000313" key="4">
    <source>
        <dbReference type="Proteomes" id="UP000006727"/>
    </source>
</evidence>
<evidence type="ECO:0000256" key="1">
    <source>
        <dbReference type="SAM" id="MobiDB-lite"/>
    </source>
</evidence>
<organism evidence="2">
    <name type="scientific">Physcomitrium patens</name>
    <name type="common">Spreading-leaved earth moss</name>
    <name type="synonym">Physcomitrella patens</name>
    <dbReference type="NCBI Taxonomy" id="3218"/>
    <lineage>
        <taxon>Eukaryota</taxon>
        <taxon>Viridiplantae</taxon>
        <taxon>Streptophyta</taxon>
        <taxon>Embryophyta</taxon>
        <taxon>Bryophyta</taxon>
        <taxon>Bryophytina</taxon>
        <taxon>Bryopsida</taxon>
        <taxon>Funariidae</taxon>
        <taxon>Funariales</taxon>
        <taxon>Funariaceae</taxon>
        <taxon>Physcomitrium</taxon>
    </lineage>
</organism>
<proteinExistence type="predicted"/>
<dbReference type="EMBL" id="ABEU02000016">
    <property type="protein sequence ID" value="PNR38169.1"/>
    <property type="molecule type" value="Genomic_DNA"/>
</dbReference>
<evidence type="ECO:0000313" key="2">
    <source>
        <dbReference type="EMBL" id="PNR38169.1"/>
    </source>
</evidence>
<protein>
    <submittedName>
        <fullName evidence="2 3">Uncharacterized protein</fullName>
    </submittedName>
</protein>
<dbReference type="Proteomes" id="UP000006727">
    <property type="component" value="Chromosome 16"/>
</dbReference>
<reference evidence="2 4" key="2">
    <citation type="journal article" date="2018" name="Plant J.">
        <title>The Physcomitrella patens chromosome-scale assembly reveals moss genome structure and evolution.</title>
        <authorList>
            <person name="Lang D."/>
            <person name="Ullrich K.K."/>
            <person name="Murat F."/>
            <person name="Fuchs J."/>
            <person name="Jenkins J."/>
            <person name="Haas F.B."/>
            <person name="Piednoel M."/>
            <person name="Gundlach H."/>
            <person name="Van Bel M."/>
            <person name="Meyberg R."/>
            <person name="Vives C."/>
            <person name="Morata J."/>
            <person name="Symeonidi A."/>
            <person name="Hiss M."/>
            <person name="Muchero W."/>
            <person name="Kamisugi Y."/>
            <person name="Saleh O."/>
            <person name="Blanc G."/>
            <person name="Decker E.L."/>
            <person name="van Gessel N."/>
            <person name="Grimwood J."/>
            <person name="Hayes R.D."/>
            <person name="Graham S.W."/>
            <person name="Gunter L.E."/>
            <person name="McDaniel S.F."/>
            <person name="Hoernstein S.N.W."/>
            <person name="Larsson A."/>
            <person name="Li F.W."/>
            <person name="Perroud P.F."/>
            <person name="Phillips J."/>
            <person name="Ranjan P."/>
            <person name="Rokshar D.S."/>
            <person name="Rothfels C.J."/>
            <person name="Schneider L."/>
            <person name="Shu S."/>
            <person name="Stevenson D.W."/>
            <person name="Thummler F."/>
            <person name="Tillich M."/>
            <person name="Villarreal Aguilar J.C."/>
            <person name="Widiez T."/>
            <person name="Wong G.K."/>
            <person name="Wymore A."/>
            <person name="Zhang Y."/>
            <person name="Zimmer A.D."/>
            <person name="Quatrano R.S."/>
            <person name="Mayer K.F.X."/>
            <person name="Goodstein D."/>
            <person name="Casacuberta J.M."/>
            <person name="Vandepoele K."/>
            <person name="Reski R."/>
            <person name="Cuming A.C."/>
            <person name="Tuskan G.A."/>
            <person name="Maumus F."/>
            <person name="Salse J."/>
            <person name="Schmutz J."/>
            <person name="Rensing S.A."/>
        </authorList>
    </citation>
    <scope>NUCLEOTIDE SEQUENCE [LARGE SCALE GENOMIC DNA]</scope>
    <source>
        <strain evidence="3 4">cv. Gransden 2004</strain>
    </source>
</reference>
<sequence>MHQRWRAGKDIGESNLKDSLELD</sequence>
<feature type="region of interest" description="Disordered" evidence="1">
    <location>
        <begin position="1"/>
        <end position="23"/>
    </location>
</feature>
<dbReference type="AlphaFoldDB" id="A0A2K1J9H7"/>
<dbReference type="EnsemblPlants" id="Pp3c16_20640V3.1">
    <property type="protein sequence ID" value="Pp3c16_20640V3.1"/>
    <property type="gene ID" value="Pp3c16_20640"/>
</dbReference>
<dbReference type="Gramene" id="Pp3c16_20640V3.1">
    <property type="protein sequence ID" value="Pp3c16_20640V3.1"/>
    <property type="gene ID" value="Pp3c16_20640"/>
</dbReference>
<reference evidence="2 4" key="1">
    <citation type="journal article" date="2008" name="Science">
        <title>The Physcomitrella genome reveals evolutionary insights into the conquest of land by plants.</title>
        <authorList>
            <person name="Rensing S."/>
            <person name="Lang D."/>
            <person name="Zimmer A."/>
            <person name="Terry A."/>
            <person name="Salamov A."/>
            <person name="Shapiro H."/>
            <person name="Nishiyama T."/>
            <person name="Perroud P.-F."/>
            <person name="Lindquist E."/>
            <person name="Kamisugi Y."/>
            <person name="Tanahashi T."/>
            <person name="Sakakibara K."/>
            <person name="Fujita T."/>
            <person name="Oishi K."/>
            <person name="Shin-I T."/>
            <person name="Kuroki Y."/>
            <person name="Toyoda A."/>
            <person name="Suzuki Y."/>
            <person name="Hashimoto A."/>
            <person name="Yamaguchi K."/>
            <person name="Sugano A."/>
            <person name="Kohara Y."/>
            <person name="Fujiyama A."/>
            <person name="Anterola A."/>
            <person name="Aoki S."/>
            <person name="Ashton N."/>
            <person name="Barbazuk W.B."/>
            <person name="Barker E."/>
            <person name="Bennetzen J."/>
            <person name="Bezanilla M."/>
            <person name="Blankenship R."/>
            <person name="Cho S.H."/>
            <person name="Dutcher S."/>
            <person name="Estelle M."/>
            <person name="Fawcett J.A."/>
            <person name="Gundlach H."/>
            <person name="Hanada K."/>
            <person name="Heyl A."/>
            <person name="Hicks K.A."/>
            <person name="Hugh J."/>
            <person name="Lohr M."/>
            <person name="Mayer K."/>
            <person name="Melkozernov A."/>
            <person name="Murata T."/>
            <person name="Nelson D."/>
            <person name="Pils B."/>
            <person name="Prigge M."/>
            <person name="Reiss B."/>
            <person name="Renner T."/>
            <person name="Rombauts S."/>
            <person name="Rushton P."/>
            <person name="Sanderfoot A."/>
            <person name="Schween G."/>
            <person name="Shiu S.-H."/>
            <person name="Stueber K."/>
            <person name="Theodoulou F.L."/>
            <person name="Tu H."/>
            <person name="Van de Peer Y."/>
            <person name="Verrier P.J."/>
            <person name="Waters E."/>
            <person name="Wood A."/>
            <person name="Yang L."/>
            <person name="Cove D."/>
            <person name="Cuming A."/>
            <person name="Hasebe M."/>
            <person name="Lucas S."/>
            <person name="Mishler D.B."/>
            <person name="Reski R."/>
            <person name="Grigoriev I."/>
            <person name="Quatrano R.S."/>
            <person name="Boore J.L."/>
        </authorList>
    </citation>
    <scope>NUCLEOTIDE SEQUENCE [LARGE SCALE GENOMIC DNA]</scope>
    <source>
        <strain evidence="3 4">cv. Gransden 2004</strain>
    </source>
</reference>
<accession>A0A2K1J9H7</accession>
<feature type="compositionally biased region" description="Basic and acidic residues" evidence="1">
    <location>
        <begin position="7"/>
        <end position="23"/>
    </location>
</feature>
<keyword evidence="4" id="KW-1185">Reference proteome</keyword>
<dbReference type="InParanoid" id="A0A2K1J9H7"/>
<name>A0A2K1J9H7_PHYPA</name>
<gene>
    <name evidence="2" type="ORF">PHYPA_021280</name>
</gene>
<evidence type="ECO:0000313" key="3">
    <source>
        <dbReference type="EnsemblPlants" id="Pp3c16_20640V3.1"/>
    </source>
</evidence>